<keyword evidence="3 4" id="KW-0687">Ribonucleoprotein</keyword>
<reference evidence="6 7" key="1">
    <citation type="submission" date="2020-04" db="EMBL/GenBank/DDBJ databases">
        <authorList>
            <person name="Graf S J."/>
        </authorList>
    </citation>
    <scope>NUCLEOTIDE SEQUENCE [LARGE SCALE GENOMIC DNA]</scope>
    <source>
        <strain evidence="6">1</strain>
    </source>
</reference>
<dbReference type="KEGG" id="acil:ESZ_00022"/>
<dbReference type="GO" id="GO:0006412">
    <property type="term" value="P:translation"/>
    <property type="evidence" value="ECO:0007669"/>
    <property type="project" value="UniProtKB-UniRule"/>
</dbReference>
<dbReference type="SUPFAM" id="SSF46911">
    <property type="entry name" value="Ribosomal protein S18"/>
    <property type="match status" value="1"/>
</dbReference>
<dbReference type="HAMAP" id="MF_00270">
    <property type="entry name" value="Ribosomal_bS18"/>
    <property type="match status" value="1"/>
</dbReference>
<organism evidence="6 7">
    <name type="scientific">Candidatus Azoamicus ciliaticola</name>
    <dbReference type="NCBI Taxonomy" id="2652803"/>
    <lineage>
        <taxon>Bacteria</taxon>
        <taxon>Pseudomonadati</taxon>
        <taxon>Pseudomonadota</taxon>
        <taxon>Gammaproteobacteria</taxon>
        <taxon>Candidatus Azoamicaceae</taxon>
        <taxon>Candidatus Azoamicus</taxon>
    </lineage>
</organism>
<dbReference type="GO" id="GO:0022627">
    <property type="term" value="C:cytosolic small ribosomal subunit"/>
    <property type="evidence" value="ECO:0007669"/>
    <property type="project" value="TreeGrafter"/>
</dbReference>
<sequence length="68" mass="7880">MNQQIKIKKTKTFDYKDIINLKSYISENNKIIPKRTTGLSAKEQRSLARAVKLARFLALIPYCDQHKG</sequence>
<comment type="function">
    <text evidence="4">Binds as a heterodimer with protein bS6 to the central domain of the 16S rRNA, where it helps stabilize the platform of the 30S subunit.</text>
</comment>
<evidence type="ECO:0000313" key="6">
    <source>
        <dbReference type="EMBL" id="CAB3976242.1"/>
    </source>
</evidence>
<dbReference type="PANTHER" id="PTHR13479">
    <property type="entry name" value="30S RIBOSOMAL PROTEIN S18"/>
    <property type="match status" value="1"/>
</dbReference>
<evidence type="ECO:0000256" key="2">
    <source>
        <dbReference type="ARBA" id="ARBA00022980"/>
    </source>
</evidence>
<evidence type="ECO:0000256" key="4">
    <source>
        <dbReference type="HAMAP-Rule" id="MF_00270"/>
    </source>
</evidence>
<dbReference type="InterPro" id="IPR001648">
    <property type="entry name" value="Ribosomal_bS18"/>
</dbReference>
<dbReference type="PANTHER" id="PTHR13479:SF40">
    <property type="entry name" value="SMALL RIBOSOMAL SUBUNIT PROTEIN BS18M"/>
    <property type="match status" value="1"/>
</dbReference>
<dbReference type="GO" id="GO:0070181">
    <property type="term" value="F:small ribosomal subunit rRNA binding"/>
    <property type="evidence" value="ECO:0007669"/>
    <property type="project" value="TreeGrafter"/>
</dbReference>
<name>A0A6J5JXJ5_9GAMM</name>
<dbReference type="AlphaFoldDB" id="A0A6J5JXJ5"/>
<keyword evidence="2 4" id="KW-0689">Ribosomal protein</keyword>
<dbReference type="Pfam" id="PF01084">
    <property type="entry name" value="Ribosomal_S18"/>
    <property type="match status" value="1"/>
</dbReference>
<gene>
    <name evidence="4 6" type="primary">rpsR</name>
    <name evidence="6" type="ORF">ESZ_00022</name>
</gene>
<dbReference type="Proteomes" id="UP000509549">
    <property type="component" value="Chromosome"/>
</dbReference>
<accession>A0A6J5JXJ5</accession>
<protein>
    <recommendedName>
        <fullName evidence="4">Small ribosomal subunit protein bS18</fullName>
    </recommendedName>
</protein>
<keyword evidence="7" id="KW-1185">Reference proteome</keyword>
<proteinExistence type="inferred from homology"/>
<comment type="similarity">
    <text evidence="1 4 5">Belongs to the bacterial ribosomal protein bS18 family.</text>
</comment>
<keyword evidence="4" id="KW-0699">rRNA-binding</keyword>
<dbReference type="PRINTS" id="PR00974">
    <property type="entry name" value="RIBOSOMALS18"/>
</dbReference>
<dbReference type="GO" id="GO:0003735">
    <property type="term" value="F:structural constituent of ribosome"/>
    <property type="evidence" value="ECO:0007669"/>
    <property type="project" value="InterPro"/>
</dbReference>
<evidence type="ECO:0000256" key="1">
    <source>
        <dbReference type="ARBA" id="ARBA00005589"/>
    </source>
</evidence>
<dbReference type="RefSeq" id="WP_176604779.1">
    <property type="nucleotide sequence ID" value="NZ_LR794158.1"/>
</dbReference>
<dbReference type="EMBL" id="LR794158">
    <property type="protein sequence ID" value="CAB3976242.1"/>
    <property type="molecule type" value="Genomic_DNA"/>
</dbReference>
<evidence type="ECO:0000256" key="5">
    <source>
        <dbReference type="RuleBase" id="RU003910"/>
    </source>
</evidence>
<dbReference type="InterPro" id="IPR036870">
    <property type="entry name" value="Ribosomal_bS18_sf"/>
</dbReference>
<evidence type="ECO:0000313" key="7">
    <source>
        <dbReference type="Proteomes" id="UP000509549"/>
    </source>
</evidence>
<evidence type="ECO:0000256" key="3">
    <source>
        <dbReference type="ARBA" id="ARBA00023274"/>
    </source>
</evidence>
<dbReference type="NCBIfam" id="TIGR00165">
    <property type="entry name" value="S18"/>
    <property type="match status" value="1"/>
</dbReference>
<keyword evidence="4" id="KW-0694">RNA-binding</keyword>
<comment type="subunit">
    <text evidence="4">Part of the 30S ribosomal subunit. Forms a tight heterodimer with protein bS6.</text>
</comment>
<dbReference type="Gene3D" id="4.10.640.10">
    <property type="entry name" value="Ribosomal protein S18"/>
    <property type="match status" value="1"/>
</dbReference>